<organism evidence="1 2">
    <name type="scientific">Pleurodeles waltl</name>
    <name type="common">Iberian ribbed newt</name>
    <dbReference type="NCBI Taxonomy" id="8319"/>
    <lineage>
        <taxon>Eukaryota</taxon>
        <taxon>Metazoa</taxon>
        <taxon>Chordata</taxon>
        <taxon>Craniata</taxon>
        <taxon>Vertebrata</taxon>
        <taxon>Euteleostomi</taxon>
        <taxon>Amphibia</taxon>
        <taxon>Batrachia</taxon>
        <taxon>Caudata</taxon>
        <taxon>Salamandroidea</taxon>
        <taxon>Salamandridae</taxon>
        <taxon>Pleurodelinae</taxon>
        <taxon>Pleurodeles</taxon>
    </lineage>
</organism>
<proteinExistence type="predicted"/>
<protein>
    <submittedName>
        <fullName evidence="1">Uncharacterized protein</fullName>
    </submittedName>
</protein>
<evidence type="ECO:0000313" key="2">
    <source>
        <dbReference type="Proteomes" id="UP001066276"/>
    </source>
</evidence>
<gene>
    <name evidence="1" type="ORF">NDU88_002523</name>
</gene>
<accession>A0AAV7T272</accession>
<dbReference type="AlphaFoldDB" id="A0AAV7T272"/>
<dbReference type="EMBL" id="JANPWB010000007">
    <property type="protein sequence ID" value="KAJ1170650.1"/>
    <property type="molecule type" value="Genomic_DNA"/>
</dbReference>
<evidence type="ECO:0000313" key="1">
    <source>
        <dbReference type="EMBL" id="KAJ1170650.1"/>
    </source>
</evidence>
<dbReference type="Proteomes" id="UP001066276">
    <property type="component" value="Chromosome 4_1"/>
</dbReference>
<name>A0AAV7T272_PLEWA</name>
<sequence>MRRRIRAVARGTEQRGERERSVVETAAVVESPSLIAMNKPITLITHGDLPRFISLAKRVCGCADREERRALLLSMQSSSEATAT</sequence>
<comment type="caution">
    <text evidence="1">The sequence shown here is derived from an EMBL/GenBank/DDBJ whole genome shotgun (WGS) entry which is preliminary data.</text>
</comment>
<keyword evidence="2" id="KW-1185">Reference proteome</keyword>
<reference evidence="1" key="1">
    <citation type="journal article" date="2022" name="bioRxiv">
        <title>Sequencing and chromosome-scale assembly of the giantPleurodeles waltlgenome.</title>
        <authorList>
            <person name="Brown T."/>
            <person name="Elewa A."/>
            <person name="Iarovenko S."/>
            <person name="Subramanian E."/>
            <person name="Araus A.J."/>
            <person name="Petzold A."/>
            <person name="Susuki M."/>
            <person name="Suzuki K.-i.T."/>
            <person name="Hayashi T."/>
            <person name="Toyoda A."/>
            <person name="Oliveira C."/>
            <person name="Osipova E."/>
            <person name="Leigh N.D."/>
            <person name="Simon A."/>
            <person name="Yun M.H."/>
        </authorList>
    </citation>
    <scope>NUCLEOTIDE SEQUENCE</scope>
    <source>
        <strain evidence="1">20211129_DDA</strain>
        <tissue evidence="1">Liver</tissue>
    </source>
</reference>